<dbReference type="Proteomes" id="UP000215914">
    <property type="component" value="Chromosome 12"/>
</dbReference>
<keyword evidence="3" id="KW-1185">Reference proteome</keyword>
<protein>
    <submittedName>
        <fullName evidence="2">Uncharacterized protein</fullName>
    </submittedName>
</protein>
<dbReference type="InParanoid" id="A0A251SZT3"/>
<dbReference type="AlphaFoldDB" id="A0A251SZT3"/>
<reference evidence="1 3" key="1">
    <citation type="journal article" date="2017" name="Nature">
        <title>The sunflower genome provides insights into oil metabolism, flowering and Asterid evolution.</title>
        <authorList>
            <person name="Badouin H."/>
            <person name="Gouzy J."/>
            <person name="Grassa C.J."/>
            <person name="Murat F."/>
            <person name="Staton S.E."/>
            <person name="Cottret L."/>
            <person name="Lelandais-Briere C."/>
            <person name="Owens G.L."/>
            <person name="Carrere S."/>
            <person name="Mayjonade B."/>
            <person name="Legrand L."/>
            <person name="Gill N."/>
            <person name="Kane N.C."/>
            <person name="Bowers J.E."/>
            <person name="Hubner S."/>
            <person name="Bellec A."/>
            <person name="Berard A."/>
            <person name="Berges H."/>
            <person name="Blanchet N."/>
            <person name="Boniface M.C."/>
            <person name="Brunel D."/>
            <person name="Catrice O."/>
            <person name="Chaidir N."/>
            <person name="Claudel C."/>
            <person name="Donnadieu C."/>
            <person name="Faraut T."/>
            <person name="Fievet G."/>
            <person name="Helmstetter N."/>
            <person name="King M."/>
            <person name="Knapp S.J."/>
            <person name="Lai Z."/>
            <person name="Le Paslier M.C."/>
            <person name="Lippi Y."/>
            <person name="Lorenzon L."/>
            <person name="Mandel J.R."/>
            <person name="Marage G."/>
            <person name="Marchand G."/>
            <person name="Marquand E."/>
            <person name="Bret-Mestries E."/>
            <person name="Morien E."/>
            <person name="Nambeesan S."/>
            <person name="Nguyen T."/>
            <person name="Pegot-Espagnet P."/>
            <person name="Pouilly N."/>
            <person name="Raftis F."/>
            <person name="Sallet E."/>
            <person name="Schiex T."/>
            <person name="Thomas J."/>
            <person name="Vandecasteele C."/>
            <person name="Vares D."/>
            <person name="Vear F."/>
            <person name="Vautrin S."/>
            <person name="Crespi M."/>
            <person name="Mangin B."/>
            <person name="Burke J.M."/>
            <person name="Salse J."/>
            <person name="Munos S."/>
            <person name="Vincourt P."/>
            <person name="Rieseberg L.H."/>
            <person name="Langlade N.B."/>
        </authorList>
    </citation>
    <scope>NUCLEOTIDE SEQUENCE [LARGE SCALE GENOMIC DNA]</scope>
    <source>
        <strain evidence="3">cv. SF193</strain>
        <tissue evidence="1">Leaves</tissue>
    </source>
</reference>
<evidence type="ECO:0000313" key="2">
    <source>
        <dbReference type="EMBL" id="OTG04073.1"/>
    </source>
</evidence>
<dbReference type="Gramene" id="mRNA:HanXRQr2_Chr12g0525871">
    <property type="protein sequence ID" value="CDS:HanXRQr2_Chr12g0525871.1"/>
    <property type="gene ID" value="HanXRQr2_Chr12g0525871"/>
</dbReference>
<reference evidence="2" key="2">
    <citation type="submission" date="2017-02" db="EMBL/GenBank/DDBJ databases">
        <title>Sunflower complete genome.</title>
        <authorList>
            <person name="Langlade N."/>
            <person name="Munos S."/>
        </authorList>
    </citation>
    <scope>NUCLEOTIDE SEQUENCE [LARGE SCALE GENOMIC DNA]</scope>
    <source>
        <tissue evidence="2">Leaves</tissue>
    </source>
</reference>
<proteinExistence type="predicted"/>
<evidence type="ECO:0000313" key="1">
    <source>
        <dbReference type="EMBL" id="KAF5776584.1"/>
    </source>
</evidence>
<organism evidence="2 3">
    <name type="scientific">Helianthus annuus</name>
    <name type="common">Common sunflower</name>
    <dbReference type="NCBI Taxonomy" id="4232"/>
    <lineage>
        <taxon>Eukaryota</taxon>
        <taxon>Viridiplantae</taxon>
        <taxon>Streptophyta</taxon>
        <taxon>Embryophyta</taxon>
        <taxon>Tracheophyta</taxon>
        <taxon>Spermatophyta</taxon>
        <taxon>Magnoliopsida</taxon>
        <taxon>eudicotyledons</taxon>
        <taxon>Gunneridae</taxon>
        <taxon>Pentapetalae</taxon>
        <taxon>asterids</taxon>
        <taxon>campanulids</taxon>
        <taxon>Asterales</taxon>
        <taxon>Asteraceae</taxon>
        <taxon>Asteroideae</taxon>
        <taxon>Heliantheae alliance</taxon>
        <taxon>Heliantheae</taxon>
        <taxon>Helianthus</taxon>
    </lineage>
</organism>
<evidence type="ECO:0000313" key="3">
    <source>
        <dbReference type="Proteomes" id="UP000215914"/>
    </source>
</evidence>
<name>A0A251SZT3_HELAN</name>
<gene>
    <name evidence="2" type="ORF">HannXRQ_Chr12g0358311</name>
    <name evidence="1" type="ORF">HanXRQr2_Chr12g0525871</name>
</gene>
<accession>A0A251SZT3</accession>
<dbReference type="EMBL" id="MNCJ02000327">
    <property type="protein sequence ID" value="KAF5776584.1"/>
    <property type="molecule type" value="Genomic_DNA"/>
</dbReference>
<reference evidence="1" key="3">
    <citation type="submission" date="2020-06" db="EMBL/GenBank/DDBJ databases">
        <title>Helianthus annuus Genome sequencing and assembly Release 2.</title>
        <authorList>
            <person name="Gouzy J."/>
            <person name="Langlade N."/>
            <person name="Munos S."/>
        </authorList>
    </citation>
    <scope>NUCLEOTIDE SEQUENCE</scope>
    <source>
        <tissue evidence="1">Leaves</tissue>
    </source>
</reference>
<sequence>MVGMRKTLVFYKVPPPKRTHLPFFFTFPPDPPLELVPELGLAAELDRRPNAFFIFEQRRKLWISATTVKIFATTSLCCCSECK</sequence>
<dbReference type="EMBL" id="CM007901">
    <property type="protein sequence ID" value="OTG04073.1"/>
    <property type="molecule type" value="Genomic_DNA"/>
</dbReference>